<sequence length="312" mass="34293">QLQQLQQLQQSNSRSCKQPRQATWSIKQYEPATTTTTRTTTTAATTATASTPKQQQQQQQQQQSSSSRLPSIPKQQQQQQQQSSSSRLPSTSKQQQQQQQQSSCSRLLTVRSFAWRSGACSSSAPTPRVRQSVPRAKGNEAARALRQLLPVGTAAAASSEPSYLQKLCEENASLRAQLATASEETFALQRQRLEDERHMGAVEAKHRELQVLSEAAAAAMEAAELFESQSAEAKEPHFEEEDLADPLARHLRGVAGSVSEIRRQLEADAQALHTAFRSDSDVEDDAQVELGCQGLSVEDDGPISQEMAQLHE</sequence>
<proteinExistence type="predicted"/>
<dbReference type="Proteomes" id="UP000626109">
    <property type="component" value="Unassembled WGS sequence"/>
</dbReference>
<feature type="non-terminal residue" evidence="2">
    <location>
        <position position="1"/>
    </location>
</feature>
<feature type="region of interest" description="Disordered" evidence="1">
    <location>
        <begin position="1"/>
        <end position="103"/>
    </location>
</feature>
<feature type="compositionally biased region" description="Low complexity" evidence="1">
    <location>
        <begin position="1"/>
        <end position="10"/>
    </location>
</feature>
<dbReference type="EMBL" id="CAJNNW010035643">
    <property type="protein sequence ID" value="CAE8729022.1"/>
    <property type="molecule type" value="Genomic_DNA"/>
</dbReference>
<protein>
    <submittedName>
        <fullName evidence="2">Uncharacterized protein</fullName>
    </submittedName>
</protein>
<feature type="compositionally biased region" description="Low complexity" evidence="1">
    <location>
        <begin position="75"/>
        <end position="101"/>
    </location>
</feature>
<feature type="region of interest" description="Disordered" evidence="1">
    <location>
        <begin position="117"/>
        <end position="139"/>
    </location>
</feature>
<reference evidence="2" key="1">
    <citation type="submission" date="2021-02" db="EMBL/GenBank/DDBJ databases">
        <authorList>
            <person name="Dougan E. K."/>
            <person name="Rhodes N."/>
            <person name="Thang M."/>
            <person name="Chan C."/>
        </authorList>
    </citation>
    <scope>NUCLEOTIDE SEQUENCE</scope>
</reference>
<dbReference type="AlphaFoldDB" id="A0A813LI31"/>
<evidence type="ECO:0000313" key="2">
    <source>
        <dbReference type="EMBL" id="CAE8729022.1"/>
    </source>
</evidence>
<organism evidence="2 3">
    <name type="scientific">Polarella glacialis</name>
    <name type="common">Dinoflagellate</name>
    <dbReference type="NCBI Taxonomy" id="89957"/>
    <lineage>
        <taxon>Eukaryota</taxon>
        <taxon>Sar</taxon>
        <taxon>Alveolata</taxon>
        <taxon>Dinophyceae</taxon>
        <taxon>Suessiales</taxon>
        <taxon>Suessiaceae</taxon>
        <taxon>Polarella</taxon>
    </lineage>
</organism>
<name>A0A813LI31_POLGL</name>
<feature type="compositionally biased region" description="Low complexity" evidence="1">
    <location>
        <begin position="32"/>
        <end position="67"/>
    </location>
</feature>
<comment type="caution">
    <text evidence="2">The sequence shown here is derived from an EMBL/GenBank/DDBJ whole genome shotgun (WGS) entry which is preliminary data.</text>
</comment>
<feature type="compositionally biased region" description="Polar residues" evidence="1">
    <location>
        <begin position="11"/>
        <end position="26"/>
    </location>
</feature>
<accession>A0A813LI31</accession>
<gene>
    <name evidence="2" type="ORF">PGLA2088_LOCUS45296</name>
</gene>
<evidence type="ECO:0000313" key="3">
    <source>
        <dbReference type="Proteomes" id="UP000626109"/>
    </source>
</evidence>
<feature type="region of interest" description="Disordered" evidence="1">
    <location>
        <begin position="276"/>
        <end position="312"/>
    </location>
</feature>
<evidence type="ECO:0000256" key="1">
    <source>
        <dbReference type="SAM" id="MobiDB-lite"/>
    </source>
</evidence>
<feature type="non-terminal residue" evidence="2">
    <location>
        <position position="312"/>
    </location>
</feature>